<evidence type="ECO:0000256" key="1">
    <source>
        <dbReference type="ARBA" id="ARBA00008520"/>
    </source>
</evidence>
<dbReference type="PANTHER" id="PTHR30061">
    <property type="entry name" value="MALTOSE-BINDING PERIPLASMIC PROTEIN"/>
    <property type="match status" value="1"/>
</dbReference>
<organism evidence="6 7">
    <name type="scientific">Propioniciclava coleopterorum</name>
    <dbReference type="NCBI Taxonomy" id="2714937"/>
    <lineage>
        <taxon>Bacteria</taxon>
        <taxon>Bacillati</taxon>
        <taxon>Actinomycetota</taxon>
        <taxon>Actinomycetes</taxon>
        <taxon>Propionibacteriales</taxon>
        <taxon>Propionibacteriaceae</taxon>
        <taxon>Propioniciclava</taxon>
    </lineage>
</organism>
<dbReference type="PANTHER" id="PTHR30061:SF50">
    <property type="entry name" value="MALTOSE_MALTODEXTRIN-BINDING PERIPLASMIC PROTEIN"/>
    <property type="match status" value="1"/>
</dbReference>
<dbReference type="SUPFAM" id="SSF53850">
    <property type="entry name" value="Periplasmic binding protein-like II"/>
    <property type="match status" value="1"/>
</dbReference>
<dbReference type="CDD" id="cd14750">
    <property type="entry name" value="PBP2_TMBP"/>
    <property type="match status" value="1"/>
</dbReference>
<feature type="region of interest" description="Disordered" evidence="4">
    <location>
        <begin position="22"/>
        <end position="45"/>
    </location>
</feature>
<keyword evidence="7" id="KW-1185">Reference proteome</keyword>
<keyword evidence="3 5" id="KW-0732">Signal</keyword>
<sequence length="433" mass="46030">MKRALVASLSVAAVLATAACSSTPAAPGTGGGGGGGTTTTADWTKKGPINYAQGKDTSGNLKAEIDEWNAANPDQKVTLIELSDSADQQRADMVKRASAKSGEFSVISMDVVWTAEFAANQWVEELPADKFPTTGLLKSAVDSVTYFNKVYGYPSTSDGALLYYRKDLLDAKGLSAPKTWAEMKSACDAVLPGQSGMSCYAGQFQKYEGLTCNIAEAVNSAGGEFLTADGKPNVNTSEAVAGVQWLVDGFKSGMIPQDAITFKEEESRQAFQDGKILFLRNWPYVYQLASKTDGSSSVAGKFAVAPLPGKDGPGVSTLGGHNMAVSKFAENKGTAMEFIKWMNTEANQKRRLETSSLAPTVESIYSDAALQAKFPYLKDLGDSISTAKPRPKAVKYGDVTLAIQDASYSALQGQKAPQTAFEELQTKLTELVK</sequence>
<dbReference type="GO" id="GO:0042956">
    <property type="term" value="P:maltodextrin transmembrane transport"/>
    <property type="evidence" value="ECO:0007669"/>
    <property type="project" value="TreeGrafter"/>
</dbReference>
<dbReference type="PROSITE" id="PS51257">
    <property type="entry name" value="PROKAR_LIPOPROTEIN"/>
    <property type="match status" value="1"/>
</dbReference>
<name>A0A6G7YA45_9ACTN</name>
<dbReference type="Proteomes" id="UP000501058">
    <property type="component" value="Chromosome"/>
</dbReference>
<keyword evidence="2" id="KW-0813">Transport</keyword>
<dbReference type="GO" id="GO:0015768">
    <property type="term" value="P:maltose transport"/>
    <property type="evidence" value="ECO:0007669"/>
    <property type="project" value="TreeGrafter"/>
</dbReference>
<evidence type="ECO:0000256" key="2">
    <source>
        <dbReference type="ARBA" id="ARBA00022448"/>
    </source>
</evidence>
<feature type="compositionally biased region" description="Gly residues" evidence="4">
    <location>
        <begin position="28"/>
        <end position="37"/>
    </location>
</feature>
<dbReference type="KEGG" id="prv:G7070_02020"/>
<dbReference type="GO" id="GO:1901982">
    <property type="term" value="F:maltose binding"/>
    <property type="evidence" value="ECO:0007669"/>
    <property type="project" value="TreeGrafter"/>
</dbReference>
<dbReference type="EMBL" id="CP049865">
    <property type="protein sequence ID" value="QIK73764.1"/>
    <property type="molecule type" value="Genomic_DNA"/>
</dbReference>
<feature type="signal peptide" evidence="5">
    <location>
        <begin position="1"/>
        <end position="18"/>
    </location>
</feature>
<dbReference type="AlphaFoldDB" id="A0A6G7YA45"/>
<evidence type="ECO:0000313" key="7">
    <source>
        <dbReference type="Proteomes" id="UP000501058"/>
    </source>
</evidence>
<reference evidence="6 7" key="1">
    <citation type="submission" date="2020-03" db="EMBL/GenBank/DDBJ databases">
        <title>Propioniciclava sp. nov., isolated from Hydrophilus acuminatus.</title>
        <authorList>
            <person name="Hyun D.-W."/>
            <person name="Bae J.-W."/>
        </authorList>
    </citation>
    <scope>NUCLEOTIDE SEQUENCE [LARGE SCALE GENOMIC DNA]</scope>
    <source>
        <strain evidence="6 7">HDW11</strain>
    </source>
</reference>
<evidence type="ECO:0000256" key="4">
    <source>
        <dbReference type="SAM" id="MobiDB-lite"/>
    </source>
</evidence>
<evidence type="ECO:0000256" key="5">
    <source>
        <dbReference type="SAM" id="SignalP"/>
    </source>
</evidence>
<dbReference type="GO" id="GO:0055052">
    <property type="term" value="C:ATP-binding cassette (ABC) transporter complex, substrate-binding subunit-containing"/>
    <property type="evidence" value="ECO:0007669"/>
    <property type="project" value="TreeGrafter"/>
</dbReference>
<accession>A0A6G7YA45</accession>
<protein>
    <submittedName>
        <fullName evidence="6">ABC transporter substrate-binding protein</fullName>
    </submittedName>
</protein>
<evidence type="ECO:0000313" key="6">
    <source>
        <dbReference type="EMBL" id="QIK73764.1"/>
    </source>
</evidence>
<evidence type="ECO:0000256" key="3">
    <source>
        <dbReference type="ARBA" id="ARBA00022729"/>
    </source>
</evidence>
<dbReference type="InterPro" id="IPR006059">
    <property type="entry name" value="SBP"/>
</dbReference>
<dbReference type="Gene3D" id="3.40.190.10">
    <property type="entry name" value="Periplasmic binding protein-like II"/>
    <property type="match status" value="2"/>
</dbReference>
<gene>
    <name evidence="6" type="ORF">G7070_02020</name>
</gene>
<dbReference type="Pfam" id="PF01547">
    <property type="entry name" value="SBP_bac_1"/>
    <property type="match status" value="1"/>
</dbReference>
<feature type="chain" id="PRO_5039387225" evidence="5">
    <location>
        <begin position="19"/>
        <end position="433"/>
    </location>
</feature>
<proteinExistence type="inferred from homology"/>
<comment type="similarity">
    <text evidence="1">Belongs to the bacterial solute-binding protein 1 family.</text>
</comment>